<name>A0A6N9TPS7_DISTH</name>
<dbReference type="PANTHER" id="PTHR43712">
    <property type="entry name" value="PUTATIVE (AFU_ORTHOLOGUE AFUA_4G14580)-RELATED"/>
    <property type="match status" value="1"/>
</dbReference>
<keyword evidence="3" id="KW-0949">S-adenosyl-L-methionine</keyword>
<dbReference type="CDD" id="cd02440">
    <property type="entry name" value="AdoMet_MTases"/>
    <property type="match status" value="1"/>
</dbReference>
<evidence type="ECO:0000313" key="8">
    <source>
        <dbReference type="Proteomes" id="UP000469346"/>
    </source>
</evidence>
<dbReference type="InterPro" id="IPR012967">
    <property type="entry name" value="COMT_dimerisation"/>
</dbReference>
<evidence type="ECO:0000256" key="1">
    <source>
        <dbReference type="ARBA" id="ARBA00022603"/>
    </source>
</evidence>
<feature type="active site" description="Proton acceptor" evidence="4">
    <location>
        <position position="239"/>
    </location>
</feature>
<dbReference type="InterPro" id="IPR001077">
    <property type="entry name" value="COMT_C"/>
</dbReference>
<feature type="domain" description="O-methyltransferase C-terminal" evidence="5">
    <location>
        <begin position="126"/>
        <end position="310"/>
    </location>
</feature>
<evidence type="ECO:0000256" key="3">
    <source>
        <dbReference type="ARBA" id="ARBA00022691"/>
    </source>
</evidence>
<dbReference type="GO" id="GO:0046983">
    <property type="term" value="F:protein dimerization activity"/>
    <property type="evidence" value="ECO:0007669"/>
    <property type="project" value="InterPro"/>
</dbReference>
<dbReference type="InterPro" id="IPR029063">
    <property type="entry name" value="SAM-dependent_MTases_sf"/>
</dbReference>
<dbReference type="GO" id="GO:0032259">
    <property type="term" value="P:methylation"/>
    <property type="evidence" value="ECO:0007669"/>
    <property type="project" value="UniProtKB-KW"/>
</dbReference>
<organism evidence="7 8">
    <name type="scientific">Dissulfurirhabdus thermomarina</name>
    <dbReference type="NCBI Taxonomy" id="1765737"/>
    <lineage>
        <taxon>Bacteria</taxon>
        <taxon>Deltaproteobacteria</taxon>
        <taxon>Dissulfurirhabdaceae</taxon>
        <taxon>Dissulfurirhabdus</taxon>
    </lineage>
</organism>
<accession>A0A6N9TPS7</accession>
<dbReference type="Pfam" id="PF00891">
    <property type="entry name" value="Methyltransf_2"/>
    <property type="match status" value="1"/>
</dbReference>
<dbReference type="InterPro" id="IPR036390">
    <property type="entry name" value="WH_DNA-bd_sf"/>
</dbReference>
<sequence>MTTPKQEPTPGPLLERSAAYWEACTLHAGVRLDVFSVISGGALAADEVARRVGGDVRGVTTLLDALAAMGLLEKDGDAYRNTETAALFLDRASPRYVGHIIRHHHYLVESWSRLPEAVLGGRPVRDRDHRTPEQRESFLMGMFNLAMGIAPRLCREIDIAGRRRLLDLGGGPGTYAIHFCLANPELHAVVFDLPTTEPFARRTIERFGVADRVTFRAGDFLRDDLGGPYDVAWISHVLHSEGPAGCRRLLRKVASALEPGGLVLVHEFILDDHRAGPLFPALFSLNMLLGTPEGRSYTETELVDMLAEAGAADIRRLPFAGPNQSGIVAGRLPG</sequence>
<dbReference type="SUPFAM" id="SSF46785">
    <property type="entry name" value="Winged helix' DNA-binding domain"/>
    <property type="match status" value="1"/>
</dbReference>
<keyword evidence="8" id="KW-1185">Reference proteome</keyword>
<evidence type="ECO:0000256" key="4">
    <source>
        <dbReference type="PIRSR" id="PIRSR005739-1"/>
    </source>
</evidence>
<dbReference type="PROSITE" id="PS51683">
    <property type="entry name" value="SAM_OMT_II"/>
    <property type="match status" value="1"/>
</dbReference>
<protein>
    <submittedName>
        <fullName evidence="7">Methyltransferase</fullName>
    </submittedName>
</protein>
<evidence type="ECO:0000313" key="7">
    <source>
        <dbReference type="EMBL" id="NDY41744.1"/>
    </source>
</evidence>
<dbReference type="Gene3D" id="1.10.10.10">
    <property type="entry name" value="Winged helix-like DNA-binding domain superfamily/Winged helix DNA-binding domain"/>
    <property type="match status" value="1"/>
</dbReference>
<proteinExistence type="predicted"/>
<keyword evidence="2 7" id="KW-0808">Transferase</keyword>
<evidence type="ECO:0000259" key="6">
    <source>
        <dbReference type="Pfam" id="PF08100"/>
    </source>
</evidence>
<dbReference type="InterPro" id="IPR036388">
    <property type="entry name" value="WH-like_DNA-bd_sf"/>
</dbReference>
<dbReference type="Pfam" id="PF08100">
    <property type="entry name" value="Dimerisation"/>
    <property type="match status" value="1"/>
</dbReference>
<dbReference type="PANTHER" id="PTHR43712:SF2">
    <property type="entry name" value="O-METHYLTRANSFERASE CICE"/>
    <property type="match status" value="1"/>
</dbReference>
<reference evidence="7 8" key="1">
    <citation type="submission" date="2020-02" db="EMBL/GenBank/DDBJ databases">
        <title>Comparative genomics of sulfur disproportionating microorganisms.</title>
        <authorList>
            <person name="Ward L.M."/>
            <person name="Bertran E."/>
            <person name="Johnston D.T."/>
        </authorList>
    </citation>
    <scope>NUCLEOTIDE SEQUENCE [LARGE SCALE GENOMIC DNA]</scope>
    <source>
        <strain evidence="7 8">DSM 100025</strain>
    </source>
</reference>
<keyword evidence="1 7" id="KW-0489">Methyltransferase</keyword>
<dbReference type="EMBL" id="JAAGRR010000015">
    <property type="protein sequence ID" value="NDY41744.1"/>
    <property type="molecule type" value="Genomic_DNA"/>
</dbReference>
<gene>
    <name evidence="7" type="ORF">G3N55_02610</name>
</gene>
<dbReference type="InterPro" id="IPR016461">
    <property type="entry name" value="COMT-like"/>
</dbReference>
<evidence type="ECO:0000256" key="2">
    <source>
        <dbReference type="ARBA" id="ARBA00022679"/>
    </source>
</evidence>
<comment type="caution">
    <text evidence="7">The sequence shown here is derived from an EMBL/GenBank/DDBJ whole genome shotgun (WGS) entry which is preliminary data.</text>
</comment>
<dbReference type="PIRSF" id="PIRSF005739">
    <property type="entry name" value="O-mtase"/>
    <property type="match status" value="1"/>
</dbReference>
<dbReference type="GO" id="GO:0008171">
    <property type="term" value="F:O-methyltransferase activity"/>
    <property type="evidence" value="ECO:0007669"/>
    <property type="project" value="InterPro"/>
</dbReference>
<dbReference type="RefSeq" id="WP_163297897.1">
    <property type="nucleotide sequence ID" value="NZ_JAAGRR010000015.1"/>
</dbReference>
<dbReference type="Proteomes" id="UP000469346">
    <property type="component" value="Unassembled WGS sequence"/>
</dbReference>
<dbReference type="AlphaFoldDB" id="A0A6N9TPS7"/>
<feature type="domain" description="O-methyltransferase dimerisation" evidence="6">
    <location>
        <begin position="20"/>
        <end position="90"/>
    </location>
</feature>
<evidence type="ECO:0000259" key="5">
    <source>
        <dbReference type="Pfam" id="PF00891"/>
    </source>
</evidence>
<dbReference type="SUPFAM" id="SSF53335">
    <property type="entry name" value="S-adenosyl-L-methionine-dependent methyltransferases"/>
    <property type="match status" value="1"/>
</dbReference>
<dbReference type="Gene3D" id="3.40.50.150">
    <property type="entry name" value="Vaccinia Virus protein VP39"/>
    <property type="match status" value="1"/>
</dbReference>